<dbReference type="InterPro" id="IPR034466">
    <property type="entry name" value="Methyltransferase_Class_B"/>
</dbReference>
<dbReference type="AlphaFoldDB" id="A0A2G9YYE1"/>
<feature type="domain" description="Radical SAM core" evidence="6">
    <location>
        <begin position="163"/>
        <end position="394"/>
    </location>
</feature>
<dbReference type="PROSITE" id="PS51918">
    <property type="entry name" value="RADICAL_SAM"/>
    <property type="match status" value="1"/>
</dbReference>
<dbReference type="CDD" id="cd01335">
    <property type="entry name" value="Radical_SAM"/>
    <property type="match status" value="1"/>
</dbReference>
<evidence type="ECO:0000256" key="2">
    <source>
        <dbReference type="ARBA" id="ARBA00022691"/>
    </source>
</evidence>
<dbReference type="SFLD" id="SFLDF00303">
    <property type="entry name" value="hopanoid_C2-methyltransferase"/>
    <property type="match status" value="1"/>
</dbReference>
<evidence type="ECO:0000256" key="3">
    <source>
        <dbReference type="ARBA" id="ARBA00022723"/>
    </source>
</evidence>
<comment type="cofactor">
    <cofactor evidence="1">
        <name>[4Fe-4S] cluster</name>
        <dbReference type="ChEBI" id="CHEBI:49883"/>
    </cofactor>
</comment>
<dbReference type="SFLD" id="SFLDG01082">
    <property type="entry name" value="B12-binding_domain_containing"/>
    <property type="match status" value="1"/>
</dbReference>
<evidence type="ECO:0000313" key="8">
    <source>
        <dbReference type="Proteomes" id="UP000229952"/>
    </source>
</evidence>
<keyword evidence="2" id="KW-0949">S-adenosyl-L-methionine</keyword>
<dbReference type="InterPro" id="IPR006638">
    <property type="entry name" value="Elp3/MiaA/NifB-like_rSAM"/>
</dbReference>
<dbReference type="InterPro" id="IPR025274">
    <property type="entry name" value="DUF4070"/>
</dbReference>
<dbReference type="InterPro" id="IPR007197">
    <property type="entry name" value="rSAM"/>
</dbReference>
<dbReference type="EMBL" id="PCRQ01000053">
    <property type="protein sequence ID" value="PIP24199.1"/>
    <property type="molecule type" value="Genomic_DNA"/>
</dbReference>
<evidence type="ECO:0000259" key="6">
    <source>
        <dbReference type="PROSITE" id="PS51918"/>
    </source>
</evidence>
<dbReference type="InterPro" id="IPR023404">
    <property type="entry name" value="rSAM_horseshoe"/>
</dbReference>
<dbReference type="Gene3D" id="3.80.30.20">
    <property type="entry name" value="tm_1862 like domain"/>
    <property type="match status" value="1"/>
</dbReference>
<dbReference type="SUPFAM" id="SSF102114">
    <property type="entry name" value="Radical SAM enzymes"/>
    <property type="match status" value="1"/>
</dbReference>
<dbReference type="GO" id="GO:0031419">
    <property type="term" value="F:cobalamin binding"/>
    <property type="evidence" value="ECO:0007669"/>
    <property type="project" value="InterPro"/>
</dbReference>
<reference evidence="7 8" key="1">
    <citation type="submission" date="2017-09" db="EMBL/GenBank/DDBJ databases">
        <title>Depth-based differentiation of microbial function through sediment-hosted aquifers and enrichment of novel symbionts in the deep terrestrial subsurface.</title>
        <authorList>
            <person name="Probst A.J."/>
            <person name="Ladd B."/>
            <person name="Jarett J.K."/>
            <person name="Geller-Mcgrath D.E."/>
            <person name="Sieber C.M."/>
            <person name="Emerson J.B."/>
            <person name="Anantharaman K."/>
            <person name="Thomas B.C."/>
            <person name="Malmstrom R."/>
            <person name="Stieglmeier M."/>
            <person name="Klingl A."/>
            <person name="Woyke T."/>
            <person name="Ryan C.M."/>
            <person name="Banfield J.F."/>
        </authorList>
    </citation>
    <scope>NUCLEOTIDE SEQUENCE [LARGE SCALE GENOMIC DNA]</scope>
    <source>
        <strain evidence="7">CG23_combo_of_CG06-09_8_20_14_all_37_18</strain>
    </source>
</reference>
<gene>
    <name evidence="7" type="ORF">COX35_01925</name>
</gene>
<organism evidence="7 8">
    <name type="scientific">Candidatus Nealsonbacteria bacterium CG23_combo_of_CG06-09_8_20_14_all_37_18</name>
    <dbReference type="NCBI Taxonomy" id="1974720"/>
    <lineage>
        <taxon>Bacteria</taxon>
        <taxon>Candidatus Nealsoniibacteriota</taxon>
    </lineage>
</organism>
<dbReference type="Pfam" id="PF13282">
    <property type="entry name" value="DUF4070"/>
    <property type="match status" value="1"/>
</dbReference>
<evidence type="ECO:0000256" key="1">
    <source>
        <dbReference type="ARBA" id="ARBA00001966"/>
    </source>
</evidence>
<dbReference type="PANTHER" id="PTHR43409">
    <property type="entry name" value="ANAEROBIC MAGNESIUM-PROTOPORPHYRIN IX MONOMETHYL ESTER CYCLASE-RELATED"/>
    <property type="match status" value="1"/>
</dbReference>
<name>A0A2G9YYE1_9BACT</name>
<evidence type="ECO:0000256" key="5">
    <source>
        <dbReference type="ARBA" id="ARBA00023014"/>
    </source>
</evidence>
<accession>A0A2G9YYE1</accession>
<evidence type="ECO:0000313" key="7">
    <source>
        <dbReference type="EMBL" id="PIP24199.1"/>
    </source>
</evidence>
<keyword evidence="4" id="KW-0408">Iron</keyword>
<dbReference type="InterPro" id="IPR034530">
    <property type="entry name" value="HpnP-like"/>
</dbReference>
<protein>
    <submittedName>
        <fullName evidence="7">B12-binding domain-containing radical SAM protein</fullName>
    </submittedName>
</protein>
<dbReference type="SFLD" id="SFLDS00029">
    <property type="entry name" value="Radical_SAM"/>
    <property type="match status" value="1"/>
</dbReference>
<dbReference type="GO" id="GO:0005829">
    <property type="term" value="C:cytosol"/>
    <property type="evidence" value="ECO:0007669"/>
    <property type="project" value="TreeGrafter"/>
</dbReference>
<dbReference type="SFLD" id="SFLDG01123">
    <property type="entry name" value="methyltransferase_(Class_B)"/>
    <property type="match status" value="1"/>
</dbReference>
<sequence length="497" mass="57616">MKILLLYPKFPKTFWGFQYALPFIGKKAVFPPLGLLTVAALLPSQEWDKKLIDLNVQKLNAKDIQEADLIFVSAMIIQKESVREIISQAKKFKKRIVAGGPLFTTGFEEFLDDIDYFVLGEAEATLPLFLEDFKKGNLRKVYQIDHWPDIKQTPVPLWELIDIKKYSSIGIQISRGCPFNCEFCDIAFLNGRIPRTKDKNQILNELNALYERGWRGNIFFVDDNFIGNKVILKKEILPLIIKWTADKKYPFTFSAQVSINIADDKELMKLMTQAGFNTVFVGIESPNEESLKGCNKLQNTNRNLLESIKTIQNYGLQVQGGFIVGFDQDAPSIFDRMLLFIQKSGVVTAMVGLLQAPPKSRLWERLRKEKRLISRPTGSNTDCTINFLPKMDLQSLMAGYKKVLSHLYSPKNYYQRLMNFLKEYKPKRKGNYKLNLGNLLTLLKSIWILGIKEKERFYYWKIFFWSLVRKPKFFPIIIEMSIKGFHLRKISEEYLSS</sequence>
<dbReference type="Pfam" id="PF02310">
    <property type="entry name" value="B12-binding"/>
    <property type="match status" value="1"/>
</dbReference>
<dbReference type="GO" id="GO:0051536">
    <property type="term" value="F:iron-sulfur cluster binding"/>
    <property type="evidence" value="ECO:0007669"/>
    <property type="project" value="UniProtKB-KW"/>
</dbReference>
<dbReference type="InterPro" id="IPR051198">
    <property type="entry name" value="BchE-like"/>
</dbReference>
<dbReference type="SMART" id="SM00729">
    <property type="entry name" value="Elp3"/>
    <property type="match status" value="1"/>
</dbReference>
<dbReference type="Pfam" id="PF04055">
    <property type="entry name" value="Radical_SAM"/>
    <property type="match status" value="1"/>
</dbReference>
<proteinExistence type="predicted"/>
<dbReference type="InterPro" id="IPR058240">
    <property type="entry name" value="rSAM_sf"/>
</dbReference>
<dbReference type="GO" id="GO:0046872">
    <property type="term" value="F:metal ion binding"/>
    <property type="evidence" value="ECO:0007669"/>
    <property type="project" value="UniProtKB-KW"/>
</dbReference>
<keyword evidence="5" id="KW-0411">Iron-sulfur</keyword>
<dbReference type="GO" id="GO:0003824">
    <property type="term" value="F:catalytic activity"/>
    <property type="evidence" value="ECO:0007669"/>
    <property type="project" value="InterPro"/>
</dbReference>
<dbReference type="PANTHER" id="PTHR43409:SF3">
    <property type="entry name" value="HYPOTHETICAL METHYLTRANSFERASE"/>
    <property type="match status" value="1"/>
</dbReference>
<dbReference type="Proteomes" id="UP000229952">
    <property type="component" value="Unassembled WGS sequence"/>
</dbReference>
<comment type="caution">
    <text evidence="7">The sequence shown here is derived from an EMBL/GenBank/DDBJ whole genome shotgun (WGS) entry which is preliminary data.</text>
</comment>
<evidence type="ECO:0000256" key="4">
    <source>
        <dbReference type="ARBA" id="ARBA00023004"/>
    </source>
</evidence>
<dbReference type="Gene3D" id="3.40.50.280">
    <property type="entry name" value="Cobalamin-binding domain"/>
    <property type="match status" value="1"/>
</dbReference>
<dbReference type="InterPro" id="IPR006158">
    <property type="entry name" value="Cobalamin-bd"/>
</dbReference>
<keyword evidence="3" id="KW-0479">Metal-binding</keyword>